<evidence type="ECO:0000256" key="2">
    <source>
        <dbReference type="ARBA" id="ARBA00012180"/>
    </source>
</evidence>
<dbReference type="InterPro" id="IPR043128">
    <property type="entry name" value="Rev_trsase/Diguanyl_cyclase"/>
</dbReference>
<organism evidence="15 16">
    <name type="scientific">Sparus aurata</name>
    <name type="common">Gilthead sea bream</name>
    <dbReference type="NCBI Taxonomy" id="8175"/>
    <lineage>
        <taxon>Eukaryota</taxon>
        <taxon>Metazoa</taxon>
        <taxon>Chordata</taxon>
        <taxon>Craniata</taxon>
        <taxon>Vertebrata</taxon>
        <taxon>Euteleostomi</taxon>
        <taxon>Actinopterygii</taxon>
        <taxon>Neopterygii</taxon>
        <taxon>Teleostei</taxon>
        <taxon>Neoteleostei</taxon>
        <taxon>Acanthomorphata</taxon>
        <taxon>Eupercaria</taxon>
        <taxon>Spariformes</taxon>
        <taxon>Sparidae</taxon>
        <taxon>Sparus</taxon>
    </lineage>
</organism>
<dbReference type="FunFam" id="3.30.70.270:FF:000020">
    <property type="entry name" value="Transposon Tf2-6 polyprotein-like Protein"/>
    <property type="match status" value="1"/>
</dbReference>
<feature type="domain" description="Integrase catalytic" evidence="14">
    <location>
        <begin position="723"/>
        <end position="881"/>
    </location>
</feature>
<dbReference type="PANTHER" id="PTHR37984">
    <property type="entry name" value="PROTEIN CBG26694"/>
    <property type="match status" value="1"/>
</dbReference>
<dbReference type="Pfam" id="PF22938">
    <property type="entry name" value="Integrase_p58_C"/>
    <property type="match status" value="1"/>
</dbReference>
<evidence type="ECO:0000259" key="13">
    <source>
        <dbReference type="PROSITE" id="PS50878"/>
    </source>
</evidence>
<dbReference type="Gene3D" id="3.10.20.370">
    <property type="match status" value="1"/>
</dbReference>
<evidence type="ECO:0000256" key="1">
    <source>
        <dbReference type="ARBA" id="ARBA00010879"/>
    </source>
</evidence>
<dbReference type="InterPro" id="IPR041373">
    <property type="entry name" value="RT_RNaseH"/>
</dbReference>
<dbReference type="GeneTree" id="ENSGT01050000244855"/>
<keyword evidence="16" id="KW-1185">Reference proteome</keyword>
<evidence type="ECO:0000256" key="10">
    <source>
        <dbReference type="ARBA" id="ARBA00039658"/>
    </source>
</evidence>
<dbReference type="SUPFAM" id="SSF53098">
    <property type="entry name" value="Ribonuclease H-like"/>
    <property type="match status" value="1"/>
</dbReference>
<evidence type="ECO:0000313" key="15">
    <source>
        <dbReference type="Ensembl" id="ENSSAUP00010065621.1"/>
    </source>
</evidence>
<dbReference type="CDD" id="cd07936">
    <property type="entry name" value="SCAN"/>
    <property type="match status" value="1"/>
</dbReference>
<feature type="region of interest" description="Disordered" evidence="11">
    <location>
        <begin position="302"/>
        <end position="350"/>
    </location>
</feature>
<keyword evidence="5" id="KW-0548">Nucleotidyltransferase</keyword>
<evidence type="ECO:0000256" key="9">
    <source>
        <dbReference type="ARBA" id="ARBA00022918"/>
    </source>
</evidence>
<dbReference type="Gene3D" id="3.10.10.10">
    <property type="entry name" value="HIV Type 1 Reverse Transcriptase, subunit A, domain 1"/>
    <property type="match status" value="1"/>
</dbReference>
<dbReference type="InterPro" id="IPR012337">
    <property type="entry name" value="RNaseH-like_sf"/>
</dbReference>
<reference evidence="15" key="3">
    <citation type="submission" date="2025-09" db="UniProtKB">
        <authorList>
            <consortium name="Ensembl"/>
        </authorList>
    </citation>
    <scope>IDENTIFICATION</scope>
</reference>
<dbReference type="GO" id="GO:0003676">
    <property type="term" value="F:nucleic acid binding"/>
    <property type="evidence" value="ECO:0007669"/>
    <property type="project" value="InterPro"/>
</dbReference>
<dbReference type="InterPro" id="IPR041588">
    <property type="entry name" value="Integrase_H2C2"/>
</dbReference>
<dbReference type="GO" id="GO:0003964">
    <property type="term" value="F:RNA-directed DNA polymerase activity"/>
    <property type="evidence" value="ECO:0007669"/>
    <property type="project" value="UniProtKB-KW"/>
</dbReference>
<dbReference type="EC" id="3.1.26.4" evidence="2"/>
<reference evidence="15" key="1">
    <citation type="submission" date="2021-04" db="EMBL/GenBank/DDBJ databases">
        <authorList>
            <consortium name="Wellcome Sanger Institute Data Sharing"/>
        </authorList>
    </citation>
    <scope>NUCLEOTIDE SEQUENCE [LARGE SCALE GENOMIC DNA]</scope>
</reference>
<dbReference type="Pfam" id="PF17921">
    <property type="entry name" value="Integrase_H2C2"/>
    <property type="match status" value="1"/>
</dbReference>
<evidence type="ECO:0000259" key="14">
    <source>
        <dbReference type="PROSITE" id="PS50994"/>
    </source>
</evidence>
<name>A0A671YQI2_SPAAU</name>
<accession>A0A671YQI2</accession>
<dbReference type="SUPFAM" id="SSF56672">
    <property type="entry name" value="DNA/RNA polymerases"/>
    <property type="match status" value="1"/>
</dbReference>
<dbReference type="Gene3D" id="1.10.4020.10">
    <property type="entry name" value="DNA breaking-rejoining enzymes"/>
    <property type="match status" value="1"/>
</dbReference>
<dbReference type="FunFam" id="3.10.20.370:FF:000001">
    <property type="entry name" value="Retrovirus-related Pol polyprotein from transposon 17.6-like protein"/>
    <property type="match status" value="1"/>
</dbReference>
<dbReference type="InterPro" id="IPR036397">
    <property type="entry name" value="RNaseH_sf"/>
</dbReference>
<keyword evidence="8" id="KW-0378">Hydrolase</keyword>
<evidence type="ECO:0000256" key="5">
    <source>
        <dbReference type="ARBA" id="ARBA00022695"/>
    </source>
</evidence>
<dbReference type="Gene3D" id="3.30.70.270">
    <property type="match status" value="2"/>
</dbReference>
<dbReference type="InParanoid" id="A0A671YQI2"/>
<comment type="similarity">
    <text evidence="1">Belongs to the beta type-B retroviral polymerase family. HERV class-II K(HML-2) pol subfamily.</text>
</comment>
<dbReference type="InterPro" id="IPR038269">
    <property type="entry name" value="SCAN_sf"/>
</dbReference>
<dbReference type="GO" id="GO:0015074">
    <property type="term" value="P:DNA integration"/>
    <property type="evidence" value="ECO:0007669"/>
    <property type="project" value="InterPro"/>
</dbReference>
<dbReference type="InterPro" id="IPR054465">
    <property type="entry name" value="Integrase_p58-like_C"/>
</dbReference>
<dbReference type="PROSITE" id="PS50878">
    <property type="entry name" value="RT_POL"/>
    <property type="match status" value="1"/>
</dbReference>
<dbReference type="InterPro" id="IPR050951">
    <property type="entry name" value="Retrovirus_Pol_polyprotein"/>
</dbReference>
<dbReference type="InterPro" id="IPR001584">
    <property type="entry name" value="Integrase_cat-core"/>
</dbReference>
<evidence type="ECO:0000256" key="7">
    <source>
        <dbReference type="ARBA" id="ARBA00022759"/>
    </source>
</evidence>
<keyword evidence="9" id="KW-0695">RNA-directed DNA polymerase</keyword>
<evidence type="ECO:0000256" key="4">
    <source>
        <dbReference type="ARBA" id="ARBA00022679"/>
    </source>
</evidence>
<feature type="compositionally biased region" description="Polar residues" evidence="11">
    <location>
        <begin position="321"/>
        <end position="341"/>
    </location>
</feature>
<dbReference type="CDD" id="cd01647">
    <property type="entry name" value="RT_LTR"/>
    <property type="match status" value="1"/>
</dbReference>
<dbReference type="Pfam" id="PF02023">
    <property type="entry name" value="SCAN"/>
    <property type="match status" value="1"/>
</dbReference>
<dbReference type="FunFam" id="1.10.340.70:FF:000001">
    <property type="entry name" value="Retrovirus-related Pol polyprotein from transposon gypsy-like Protein"/>
    <property type="match status" value="1"/>
</dbReference>
<dbReference type="CDD" id="cd09274">
    <property type="entry name" value="RNase_HI_RT_Ty3"/>
    <property type="match status" value="1"/>
</dbReference>
<feature type="compositionally biased region" description="Basic residues" evidence="11">
    <location>
        <begin position="560"/>
        <end position="569"/>
    </location>
</feature>
<dbReference type="FunFam" id="3.30.420.10:FF:000032">
    <property type="entry name" value="Retrovirus-related Pol polyprotein from transposon 297-like Protein"/>
    <property type="match status" value="1"/>
</dbReference>
<dbReference type="Gene3D" id="1.10.340.70">
    <property type="match status" value="1"/>
</dbReference>
<dbReference type="OMA" id="VRWTEEC"/>
<dbReference type="InterPro" id="IPR000477">
    <property type="entry name" value="RT_dom"/>
</dbReference>
<dbReference type="Ensembl" id="ENSSAUT00010068734.1">
    <property type="protein sequence ID" value="ENSSAUP00010065621.1"/>
    <property type="gene ID" value="ENSSAUG00010026247.1"/>
</dbReference>
<feature type="compositionally biased region" description="Basic and acidic residues" evidence="11">
    <location>
        <begin position="1"/>
        <end position="10"/>
    </location>
</feature>
<dbReference type="PROSITE" id="PS50804">
    <property type="entry name" value="SCAN_BOX"/>
    <property type="match status" value="1"/>
</dbReference>
<feature type="compositionally biased region" description="Basic and acidic residues" evidence="11">
    <location>
        <begin position="51"/>
        <end position="68"/>
    </location>
</feature>
<dbReference type="EC" id="2.7.7.49" evidence="3"/>
<dbReference type="Pfam" id="PF00078">
    <property type="entry name" value="RVT_1"/>
    <property type="match status" value="1"/>
</dbReference>
<dbReference type="GO" id="GO:0004523">
    <property type="term" value="F:RNA-DNA hybrid ribonuclease activity"/>
    <property type="evidence" value="ECO:0007669"/>
    <property type="project" value="UniProtKB-EC"/>
</dbReference>
<evidence type="ECO:0000313" key="16">
    <source>
        <dbReference type="Proteomes" id="UP000472265"/>
    </source>
</evidence>
<sequence>MMTRKGKTDGQQEPDDGACTSADTGPGPESTAEEKLEELTDLLKNLVRSQAVKEQKMEKESARQEQRWKSMQHQFSQIQQQVNLMGEENRYEYGNQADDDGDGDDDYDDDDEVLGEMTSQNFRPGRAFLAHREPKLLPLSAEDDIEHFLTTFERMAYVCRWPKDGWAVRLVPLLTGKARSAYVLMDIKDSENYDKVKGAILTKYEITPDTYRRRFRSLKIDPGETPRELYVRLKDLFSKWVKPEKSTVKEISETIILEQFLRMVHPELEIWIKEHDAKTAEDAARLAEVFMSARRGSRKATFGWENHQTYPSKSYGGEQGSGQPQSRGFPSSRQFTPQAPSNVKKPPPRSVKQEVRCYHCNGLGHTKQFCPTINHTKPALLCSVPRPVRVDTVSKAGRTAPVLINGQREIALLDTACYQTVVVSSLVPREKWSEDRSRIGCIHGDEHVYPTAEVYLTAGGQTFLLSVALAPTLPYPVVLGNDVPTLYDLVQQADCERDMRADEVQRSQAEYESDRCGDEAESSDTVKPCNVTTRAQRIKGDLRELPFFGEDWEAGQVKPSKPKAQRRREKLLGAPRKESEGPTEPPGMPEFDFPPDLGMLQKQDSTLKQWFDKVTEVEGVKQGNSSWLHEATYVIKQGLLYQRKGKTEVLALPQQFRHKVMELGHSIPWAGHMAFQKTLNRIGGRFVWPGMYSQVSQFCSSCETCQLTSAKGVARAQLQSLPIIDTPFERIGMDIVGPLERSSSGHRYILVMCDYATRYPEAFPLKSIKARQVANCLLQLFSRVGIPKEVLTDCGTNFLSKLLRQVYQVLGVKGIKTTPYHPQTDGLVERYNQTLKSMLRKFVSHTGADWDQWLPYLLFAYREVPQASTGFSPFELLYGRQVRGPLDLLKDYWESPKPERDNVVAYVVKMREKLEEMTALVQENMRSAQQNQKAWYDRKARERVFNPGQKVLLLLPTSDSKLLTKWHGPYEVSKKVGNVTYELYMPEKRKKYQNFHVNLLKEFQVRPEPVVQQLFVRAVQDEDTNEKFFPTNTAAAEPLEVDVSHLSPTQQAEVKPLLDPELFKETPGFTSLVQHKIRLMENVPVRQKSYRIPERLIPVLQKEIKLMLELGIIEVSCSEWCSPIVLVPKKDGSLRFCIDFRYLNAVSSFDPYPMPRIDDLVERVGRAQYITTLDLSKGYWQLALAPEVRELTAFKTPFGMYQFKVMPFGLQGAPATFQRLMDHVLRDVGDFSAAYLDDVVVFSQSWEEHRFHLQQVLQRIQAAGLTINPHKCAVAQREVAYLGYIIGFGKIKPQLGKVEAIHSFPVPTTKRKVKSFLGLVGWYRKFVPHFADRSVALNDLTKASAPNKVRWTEECDRAFQDLKDAVCTQSVLHSPDFDKPFTLQTDASGVGLGAVLLQEVEGENRPVVFLSRKLLDRERRYSTVEKECLAMKWAIDTLRYYLLGRHFFLETDHRALQWLHRMRDANMRIAGWYLALQPYDFTVHYRSGKSNVVADCLSRMSED</sequence>
<feature type="region of interest" description="Disordered" evidence="11">
    <location>
        <begin position="505"/>
        <end position="525"/>
    </location>
</feature>
<evidence type="ECO:0000256" key="11">
    <source>
        <dbReference type="SAM" id="MobiDB-lite"/>
    </source>
</evidence>
<feature type="region of interest" description="Disordered" evidence="11">
    <location>
        <begin position="553"/>
        <end position="589"/>
    </location>
</feature>
<protein>
    <recommendedName>
        <fullName evidence="10">Gypsy retrotransposon integrase-like protein 1</fullName>
        <ecNumber evidence="3">2.7.7.49</ecNumber>
        <ecNumber evidence="2">3.1.26.4</ecNumber>
    </recommendedName>
</protein>
<dbReference type="Pfam" id="PF17917">
    <property type="entry name" value="RT_RNaseH"/>
    <property type="match status" value="1"/>
</dbReference>
<feature type="region of interest" description="Disordered" evidence="11">
    <location>
        <begin position="1"/>
        <end position="35"/>
    </location>
</feature>
<feature type="region of interest" description="Disordered" evidence="11">
    <location>
        <begin position="50"/>
        <end position="69"/>
    </location>
</feature>
<dbReference type="InterPro" id="IPR003309">
    <property type="entry name" value="SCAN_dom"/>
</dbReference>
<dbReference type="Proteomes" id="UP000472265">
    <property type="component" value="Chromosome 24"/>
</dbReference>
<reference evidence="15" key="2">
    <citation type="submission" date="2025-08" db="UniProtKB">
        <authorList>
            <consortium name="Ensembl"/>
        </authorList>
    </citation>
    <scope>IDENTIFICATION</scope>
</reference>
<evidence type="ECO:0000256" key="8">
    <source>
        <dbReference type="ARBA" id="ARBA00022801"/>
    </source>
</evidence>
<keyword evidence="6" id="KW-0540">Nuclease</keyword>
<dbReference type="SUPFAM" id="SSF47353">
    <property type="entry name" value="Retrovirus capsid dimerization domain-like"/>
    <property type="match status" value="1"/>
</dbReference>
<dbReference type="SUPFAM" id="SSF50630">
    <property type="entry name" value="Acid proteases"/>
    <property type="match status" value="1"/>
</dbReference>
<dbReference type="PANTHER" id="PTHR37984:SF5">
    <property type="entry name" value="PROTEIN NYNRIN-LIKE"/>
    <property type="match status" value="1"/>
</dbReference>
<feature type="domain" description="SCAN box" evidence="12">
    <location>
        <begin position="212"/>
        <end position="288"/>
    </location>
</feature>
<evidence type="ECO:0000256" key="3">
    <source>
        <dbReference type="ARBA" id="ARBA00012493"/>
    </source>
</evidence>
<dbReference type="InterPro" id="IPR043502">
    <property type="entry name" value="DNA/RNA_pol_sf"/>
</dbReference>
<dbReference type="PROSITE" id="PS50994">
    <property type="entry name" value="INTEGRASE"/>
    <property type="match status" value="1"/>
</dbReference>
<evidence type="ECO:0000256" key="6">
    <source>
        <dbReference type="ARBA" id="ARBA00022722"/>
    </source>
</evidence>
<keyword evidence="4" id="KW-0808">Transferase</keyword>
<evidence type="ECO:0000259" key="12">
    <source>
        <dbReference type="PROSITE" id="PS50804"/>
    </source>
</evidence>
<dbReference type="Gene3D" id="3.30.420.10">
    <property type="entry name" value="Ribonuclease H-like superfamily/Ribonuclease H"/>
    <property type="match status" value="1"/>
</dbReference>
<dbReference type="Pfam" id="PF00665">
    <property type="entry name" value="rve"/>
    <property type="match status" value="1"/>
</dbReference>
<dbReference type="InterPro" id="IPR021109">
    <property type="entry name" value="Peptidase_aspartic_dom_sf"/>
</dbReference>
<keyword evidence="7" id="KW-0255">Endonuclease</keyword>
<dbReference type="SMART" id="SM00431">
    <property type="entry name" value="SCAN"/>
    <property type="match status" value="1"/>
</dbReference>
<proteinExistence type="inferred from homology"/>
<feature type="domain" description="Reverse transcriptase" evidence="13">
    <location>
        <begin position="1108"/>
        <end position="1286"/>
    </location>
</feature>